<name>A0A2L0EKY8_SORCE</name>
<protein>
    <submittedName>
        <fullName evidence="2">Uncharacterized protein</fullName>
    </submittedName>
</protein>
<sequence length="87" mass="9614">MWGRETTIRRKSDGPNTTYASWNGWAWQEELIAALDRRCFPSTPANALDKFSGVLEALETSTMPSKPAGKQSPLLQTGAPACCKTRR</sequence>
<evidence type="ECO:0000313" key="2">
    <source>
        <dbReference type="EMBL" id="AUX39948.1"/>
    </source>
</evidence>
<dbReference type="EMBL" id="CP012673">
    <property type="protein sequence ID" value="AUX39948.1"/>
    <property type="molecule type" value="Genomic_DNA"/>
</dbReference>
<organism evidence="2 3">
    <name type="scientific">Sorangium cellulosum</name>
    <name type="common">Polyangium cellulosum</name>
    <dbReference type="NCBI Taxonomy" id="56"/>
    <lineage>
        <taxon>Bacteria</taxon>
        <taxon>Pseudomonadati</taxon>
        <taxon>Myxococcota</taxon>
        <taxon>Polyangia</taxon>
        <taxon>Polyangiales</taxon>
        <taxon>Polyangiaceae</taxon>
        <taxon>Sorangium</taxon>
    </lineage>
</organism>
<gene>
    <name evidence="2" type="ORF">SOCE26_013430</name>
</gene>
<evidence type="ECO:0000256" key="1">
    <source>
        <dbReference type="SAM" id="MobiDB-lite"/>
    </source>
</evidence>
<reference evidence="2 3" key="1">
    <citation type="submission" date="2015-09" db="EMBL/GenBank/DDBJ databases">
        <title>Sorangium comparison.</title>
        <authorList>
            <person name="Zaburannyi N."/>
            <person name="Bunk B."/>
            <person name="Overmann J."/>
            <person name="Mueller R."/>
        </authorList>
    </citation>
    <scope>NUCLEOTIDE SEQUENCE [LARGE SCALE GENOMIC DNA]</scope>
    <source>
        <strain evidence="2 3">So ce26</strain>
    </source>
</reference>
<evidence type="ECO:0000313" key="3">
    <source>
        <dbReference type="Proteomes" id="UP000238348"/>
    </source>
</evidence>
<dbReference type="AlphaFoldDB" id="A0A2L0EKY8"/>
<feature type="region of interest" description="Disordered" evidence="1">
    <location>
        <begin position="62"/>
        <end position="87"/>
    </location>
</feature>
<dbReference type="Proteomes" id="UP000238348">
    <property type="component" value="Chromosome"/>
</dbReference>
<proteinExistence type="predicted"/>
<accession>A0A2L0EKY8</accession>